<reference evidence="2 3" key="1">
    <citation type="submission" date="2010-03" db="EMBL/GenBank/DDBJ databases">
        <title>Complete sequence of Sideroxydans lithotrophicus ES-1.</title>
        <authorList>
            <consortium name="US DOE Joint Genome Institute"/>
            <person name="Lucas S."/>
            <person name="Copeland A."/>
            <person name="Lapidus A."/>
            <person name="Cheng J.-F."/>
            <person name="Bruce D."/>
            <person name="Goodwin L."/>
            <person name="Pitluck S."/>
            <person name="Munk A.C."/>
            <person name="Detter J.C."/>
            <person name="Han C."/>
            <person name="Tapia R."/>
            <person name="Larimer F."/>
            <person name="Land M."/>
            <person name="Hauser L."/>
            <person name="Kyrpides N."/>
            <person name="Ivanova N."/>
            <person name="Emerson D."/>
            <person name="Woyke T."/>
        </authorList>
    </citation>
    <scope>NUCLEOTIDE SEQUENCE [LARGE SCALE GENOMIC DNA]</scope>
    <source>
        <strain evidence="2 3">ES-1</strain>
    </source>
</reference>
<organism evidence="2 3">
    <name type="scientific">Sideroxydans lithotrophicus (strain ES-1)</name>
    <dbReference type="NCBI Taxonomy" id="580332"/>
    <lineage>
        <taxon>Bacteria</taxon>
        <taxon>Pseudomonadati</taxon>
        <taxon>Pseudomonadota</taxon>
        <taxon>Betaproteobacteria</taxon>
        <taxon>Nitrosomonadales</taxon>
        <taxon>Gallionellaceae</taxon>
        <taxon>Sideroxydans</taxon>
    </lineage>
</organism>
<dbReference type="InterPro" id="IPR018588">
    <property type="entry name" value="Dihaem_cytochrome-c"/>
</dbReference>
<sequence precursor="true">MMMQNKFKAALLAAALLMSSGAAMAEQNFWQWLGNFSRQKGVQPVDNKTYSDECGSCHYAYPPGLLPSKSWAKLLDEKALNDHFGENASLDKDTLKTIYDYAMDNAAEKSWYKRSRKIALATEDGDAPIRITEVSYIKRKHHDIPEKMIKGNKDVKSLSYCNACHTKADKGIFDSDTVSIPNYPDWD</sequence>
<dbReference type="SMR" id="D5CRH5"/>
<dbReference type="AlphaFoldDB" id="D5CRH5"/>
<protein>
    <submittedName>
        <fullName evidence="2">Diheme cytochrome c</fullName>
    </submittedName>
</protein>
<evidence type="ECO:0000313" key="3">
    <source>
        <dbReference type="Proteomes" id="UP000001625"/>
    </source>
</evidence>
<keyword evidence="3" id="KW-1185">Reference proteome</keyword>
<dbReference type="STRING" id="580332.Slit_1324"/>
<dbReference type="eggNOG" id="COG3658">
    <property type="taxonomic scope" value="Bacteria"/>
</dbReference>
<dbReference type="KEGG" id="slt:Slit_1324"/>
<gene>
    <name evidence="2" type="ordered locus">Slit_1324</name>
</gene>
<dbReference type="RefSeq" id="WP_013029459.1">
    <property type="nucleotide sequence ID" value="NC_013959.1"/>
</dbReference>
<name>D5CRH5_SIDLE</name>
<accession>D5CRH5</accession>
<keyword evidence="1" id="KW-0732">Signal</keyword>
<evidence type="ECO:0000313" key="2">
    <source>
        <dbReference type="EMBL" id="ADE11561.1"/>
    </source>
</evidence>
<feature type="chain" id="PRO_5003070457" evidence="1">
    <location>
        <begin position="26"/>
        <end position="187"/>
    </location>
</feature>
<dbReference type="Pfam" id="PF09626">
    <property type="entry name" value="DHC"/>
    <property type="match status" value="1"/>
</dbReference>
<dbReference type="HOGENOM" id="CLU_121881_0_0_4"/>
<feature type="signal peptide" evidence="1">
    <location>
        <begin position="1"/>
        <end position="25"/>
    </location>
</feature>
<dbReference type="Proteomes" id="UP000001625">
    <property type="component" value="Chromosome"/>
</dbReference>
<evidence type="ECO:0000256" key="1">
    <source>
        <dbReference type="SAM" id="SignalP"/>
    </source>
</evidence>
<dbReference type="EMBL" id="CP001965">
    <property type="protein sequence ID" value="ADE11561.1"/>
    <property type="molecule type" value="Genomic_DNA"/>
</dbReference>
<proteinExistence type="predicted"/>